<feature type="region of interest" description="Disordered" evidence="2">
    <location>
        <begin position="25"/>
        <end position="56"/>
    </location>
</feature>
<dbReference type="FunFam" id="2.30.30.40:FF:000307">
    <property type="entry name" value="Predicted protein"/>
    <property type="match status" value="1"/>
</dbReference>
<dbReference type="Pfam" id="PF14603">
    <property type="entry name" value="hSH3"/>
    <property type="match status" value="1"/>
</dbReference>
<feature type="compositionally biased region" description="Polar residues" evidence="2">
    <location>
        <begin position="537"/>
        <end position="547"/>
    </location>
</feature>
<evidence type="ECO:0000256" key="2">
    <source>
        <dbReference type="SAM" id="MobiDB-lite"/>
    </source>
</evidence>
<dbReference type="GO" id="GO:0050852">
    <property type="term" value="P:T cell receptor signaling pathway"/>
    <property type="evidence" value="ECO:0007669"/>
    <property type="project" value="TreeGrafter"/>
</dbReference>
<keyword evidence="5" id="KW-1185">Reference proteome</keyword>
<dbReference type="InterPro" id="IPR029294">
    <property type="entry name" value="hSH3"/>
</dbReference>
<feature type="compositionally biased region" description="Basic and acidic residues" evidence="2">
    <location>
        <begin position="882"/>
        <end position="894"/>
    </location>
</feature>
<dbReference type="InterPro" id="IPR043443">
    <property type="entry name" value="FYB1/2-like"/>
</dbReference>
<proteinExistence type="predicted"/>
<feature type="region of interest" description="Disordered" evidence="2">
    <location>
        <begin position="382"/>
        <end position="428"/>
    </location>
</feature>
<dbReference type="GeneID" id="127350373"/>
<keyword evidence="1" id="KW-0597">Phosphoprotein</keyword>
<feature type="compositionally biased region" description="Low complexity" evidence="2">
    <location>
        <begin position="258"/>
        <end position="271"/>
    </location>
</feature>
<sequence>MDQENTMDFKALRAKFQDQEILLQQQPRIKPALPEKPKVVPPPQSPPHYLPAGARPSLLTSINESLEGKALIAPRVVFKDDTKESKMPLIPANSQGKNKSEGKLRKGKDKTTKGSKEKLDEDPSDQKQKKEHSKDKRFSLLHVAPKESTSELVPATPPPKATTSKKKGFLVFKKSSKRNSVEVPENPILDAPSSDVPVQAPLIPVPSEFSEVPPEPEISAPKALLPNIPTLLDSSAAVEITPPSTVPAFVPDIPADVPTPESETPIEIETPALPISRPASQNEIIPSPPDAVPTPPPSRAVSGPPPVASTPSPSLPEPEIAAEAGAEAVNIVAVEQLLDPPSIPMSPKDERPISALSVLERAEDIYPAKRTSQCDQRIFNALEKARRKTSPLTHPTSSSVTPPPEDLPPPQSPTCSLPDLPPIDYEDRGGNALLKTAQLNGFDHRQVSPVLEGITEEGSDAVPELLMVPPPPPRKVLPDHESLGPAPAKPDRPPSVNLSEFIPSPPSLEDNEIPAPPEFSETDTTDLPEFDDVASDAHSSSLQTSDWGNGEYTGPDSPDVQNMPEFYSNGITTPGAEVHAALDRDTPQPESSFLTSQESSPQAELQAGVNNDVYESTENVYEDIATSATKKKGKTDGGKKRKGPPKNPYAEAQQETNEEKSKTGRFGKIDKKAAAEGPDEKELKKKEKQRLEKEKKELKEKQEREKKEQKEREKKENEMKKKFKITGHEDAMYEAKVTATTKGRKNDLPVKSGDMISIIRTTNCPKGKWLAKDSSNNYGYVSVDHVELDIKEMLELGKKAAITRMGSNSNVIEPEVTSTGSRASNHYPLSAESFSDDSEEWTGDDDETLSPPPETAAPMGHTRTLSMPDMGNKDLSVNHQHSRSETSSDGSQARHEALQKLATFFHSPKPAEPAASSTEPEPETSPVLVKEEAVHLPVAVSTQEMDFDQTDILILPPPLLYADLTVE</sequence>
<feature type="compositionally biased region" description="Acidic residues" evidence="2">
    <location>
        <begin position="520"/>
        <end position="534"/>
    </location>
</feature>
<feature type="region of interest" description="Disordered" evidence="2">
    <location>
        <begin position="908"/>
        <end position="927"/>
    </location>
</feature>
<feature type="region of interest" description="Disordered" evidence="2">
    <location>
        <begin position="450"/>
        <end position="727"/>
    </location>
</feature>
<dbReference type="PANTHER" id="PTHR16830">
    <property type="entry name" value="SH2 CONTAINING ADAPTOR PRAM-1 RELATED"/>
    <property type="match status" value="1"/>
</dbReference>
<evidence type="ECO:0000259" key="3">
    <source>
        <dbReference type="Pfam" id="PF14603"/>
    </source>
</evidence>
<evidence type="ECO:0000256" key="1">
    <source>
        <dbReference type="ARBA" id="ARBA00022553"/>
    </source>
</evidence>
<feature type="compositionally biased region" description="Pro residues" evidence="2">
    <location>
        <begin position="39"/>
        <end position="49"/>
    </location>
</feature>
<dbReference type="InterPro" id="IPR036028">
    <property type="entry name" value="SH3-like_dom_sf"/>
</dbReference>
<gene>
    <name evidence="4" type="primary">LOC127350373</name>
</gene>
<dbReference type="GO" id="GO:0007229">
    <property type="term" value="P:integrin-mediated signaling pathway"/>
    <property type="evidence" value="ECO:0007669"/>
    <property type="project" value="InterPro"/>
</dbReference>
<feature type="compositionally biased region" description="Basic and acidic residues" evidence="2">
    <location>
        <begin position="77"/>
        <end position="86"/>
    </location>
</feature>
<reference evidence="4" key="1">
    <citation type="submission" date="2025-08" db="UniProtKB">
        <authorList>
            <consortium name="Ensembl"/>
        </authorList>
    </citation>
    <scope>IDENTIFICATION</scope>
</reference>
<feature type="compositionally biased region" description="Low complexity" evidence="2">
    <location>
        <begin position="390"/>
        <end position="400"/>
    </location>
</feature>
<dbReference type="SUPFAM" id="SSF50044">
    <property type="entry name" value="SH3-domain"/>
    <property type="match status" value="1"/>
</dbReference>
<dbReference type="RefSeq" id="XP_051232881.1">
    <property type="nucleotide sequence ID" value="XM_051376921.1"/>
</dbReference>
<feature type="compositionally biased region" description="Polar residues" evidence="2">
    <location>
        <begin position="812"/>
        <end position="824"/>
    </location>
</feature>
<feature type="domain" description="Helically-extended SH3" evidence="3">
    <location>
        <begin position="720"/>
        <end position="786"/>
    </location>
</feature>
<dbReference type="OMA" id="RTFSMPD"/>
<dbReference type="OrthoDB" id="5986624at2759"/>
<feature type="compositionally biased region" description="Basic and acidic residues" evidence="2">
    <location>
        <begin position="657"/>
        <end position="727"/>
    </location>
</feature>
<dbReference type="Ensembl" id="ENSDLAT00005011255.2">
    <property type="protein sequence ID" value="ENSDLAP00005065791.1"/>
    <property type="gene ID" value="ENSDLAG00005005370.2"/>
</dbReference>
<name>A0A8P4FXI9_DICLA</name>
<feature type="compositionally biased region" description="Basic and acidic residues" evidence="2">
    <location>
        <begin position="98"/>
        <end position="149"/>
    </location>
</feature>
<dbReference type="AlphaFoldDB" id="A0A8P4FXI9"/>
<evidence type="ECO:0000313" key="4">
    <source>
        <dbReference type="Ensembl" id="ENSDLAP00005065791.1"/>
    </source>
</evidence>
<accession>A0A8P4FXI9</accession>
<dbReference type="GO" id="GO:0005886">
    <property type="term" value="C:plasma membrane"/>
    <property type="evidence" value="ECO:0007669"/>
    <property type="project" value="InterPro"/>
</dbReference>
<feature type="region of interest" description="Disordered" evidence="2">
    <location>
        <begin position="70"/>
        <end position="200"/>
    </location>
</feature>
<dbReference type="GO" id="GO:0072659">
    <property type="term" value="P:protein localization to plasma membrane"/>
    <property type="evidence" value="ECO:0007669"/>
    <property type="project" value="TreeGrafter"/>
</dbReference>
<evidence type="ECO:0000313" key="5">
    <source>
        <dbReference type="Proteomes" id="UP000694389"/>
    </source>
</evidence>
<feature type="compositionally biased region" description="Acidic residues" evidence="2">
    <location>
        <begin position="834"/>
        <end position="848"/>
    </location>
</feature>
<dbReference type="Proteomes" id="UP000694389">
    <property type="component" value="Unassembled WGS sequence"/>
</dbReference>
<feature type="compositionally biased region" description="Basic residues" evidence="2">
    <location>
        <begin position="629"/>
        <end position="644"/>
    </location>
</feature>
<reference evidence="4" key="2">
    <citation type="submission" date="2025-09" db="UniProtKB">
        <authorList>
            <consortium name="Ensembl"/>
        </authorList>
    </citation>
    <scope>IDENTIFICATION</scope>
</reference>
<feature type="compositionally biased region" description="Pro residues" evidence="2">
    <location>
        <begin position="401"/>
        <end position="412"/>
    </location>
</feature>
<dbReference type="Gene3D" id="2.30.30.40">
    <property type="entry name" value="SH3 Domains"/>
    <property type="match status" value="1"/>
</dbReference>
<dbReference type="GeneTree" id="ENSGT00940000174833"/>
<organism evidence="4 5">
    <name type="scientific">Dicentrarchus labrax</name>
    <name type="common">European seabass</name>
    <name type="synonym">Morone labrax</name>
    <dbReference type="NCBI Taxonomy" id="13489"/>
    <lineage>
        <taxon>Eukaryota</taxon>
        <taxon>Metazoa</taxon>
        <taxon>Chordata</taxon>
        <taxon>Craniata</taxon>
        <taxon>Vertebrata</taxon>
        <taxon>Euteleostomi</taxon>
        <taxon>Actinopterygii</taxon>
        <taxon>Neopterygii</taxon>
        <taxon>Teleostei</taxon>
        <taxon>Neoteleostei</taxon>
        <taxon>Acanthomorphata</taxon>
        <taxon>Eupercaria</taxon>
        <taxon>Moronidae</taxon>
        <taxon>Dicentrarchus</taxon>
    </lineage>
</organism>
<feature type="compositionally biased region" description="Polar residues" evidence="2">
    <location>
        <begin position="588"/>
        <end position="603"/>
    </location>
</feature>
<feature type="compositionally biased region" description="Pro residues" evidence="2">
    <location>
        <begin position="286"/>
        <end position="316"/>
    </location>
</feature>
<feature type="region of interest" description="Disordered" evidence="2">
    <location>
        <begin position="812"/>
        <end position="894"/>
    </location>
</feature>
<feature type="region of interest" description="Disordered" evidence="2">
    <location>
        <begin position="245"/>
        <end position="318"/>
    </location>
</feature>
<protein>
    <recommendedName>
        <fullName evidence="3">Helically-extended SH3 domain-containing protein</fullName>
    </recommendedName>
</protein>
<dbReference type="RefSeq" id="XP_051232880.1">
    <property type="nucleotide sequence ID" value="XM_051376920.1"/>
</dbReference>
<dbReference type="PANTHER" id="PTHR16830:SF20">
    <property type="entry name" value="SI:CH211-188C16.1-RELATED"/>
    <property type="match status" value="1"/>
</dbReference>